<accession>A0ABQ9QIH2</accession>
<dbReference type="EMBL" id="MLFU01000230">
    <property type="protein sequence ID" value="KAK1471616.1"/>
    <property type="molecule type" value="Genomic_DNA"/>
</dbReference>
<keyword evidence="2" id="KW-1185">Reference proteome</keyword>
<reference evidence="1 2" key="1">
    <citation type="submission" date="2016-10" db="EMBL/GenBank/DDBJ databases">
        <title>The genome sequence of Colletotrichum fioriniae PJ7.</title>
        <authorList>
            <person name="Baroncelli R."/>
        </authorList>
    </citation>
    <scope>NUCLEOTIDE SEQUENCE [LARGE SCALE GENOMIC DNA]</scope>
    <source>
        <strain evidence="1 2">Tom-12</strain>
    </source>
</reference>
<dbReference type="GeneID" id="85416738"/>
<protein>
    <recommendedName>
        <fullName evidence="3">Hsp70-like protein</fullName>
    </recommendedName>
</protein>
<evidence type="ECO:0008006" key="3">
    <source>
        <dbReference type="Google" id="ProtNLM"/>
    </source>
</evidence>
<organism evidence="1 2">
    <name type="scientific">Colletotrichum tamarilloi</name>
    <dbReference type="NCBI Taxonomy" id="1209934"/>
    <lineage>
        <taxon>Eukaryota</taxon>
        <taxon>Fungi</taxon>
        <taxon>Dikarya</taxon>
        <taxon>Ascomycota</taxon>
        <taxon>Pezizomycotina</taxon>
        <taxon>Sordariomycetes</taxon>
        <taxon>Hypocreomycetidae</taxon>
        <taxon>Glomerellales</taxon>
        <taxon>Glomerellaceae</taxon>
        <taxon>Colletotrichum</taxon>
        <taxon>Colletotrichum acutatum species complex</taxon>
    </lineage>
</organism>
<comment type="caution">
    <text evidence="1">The sequence shown here is derived from an EMBL/GenBank/DDBJ whole genome shotgun (WGS) entry which is preliminary data.</text>
</comment>
<proteinExistence type="predicted"/>
<dbReference type="RefSeq" id="XP_060372918.1">
    <property type="nucleotide sequence ID" value="XM_060532500.1"/>
</dbReference>
<gene>
    <name evidence="1" type="ORF">CTAM01_16507</name>
</gene>
<evidence type="ECO:0000313" key="1">
    <source>
        <dbReference type="EMBL" id="KAK1471616.1"/>
    </source>
</evidence>
<dbReference type="Proteomes" id="UP001227543">
    <property type="component" value="Unassembled WGS sequence"/>
</dbReference>
<evidence type="ECO:0000313" key="2">
    <source>
        <dbReference type="Proteomes" id="UP001227543"/>
    </source>
</evidence>
<sequence>MARGVLLKTRTLPNAFAGRNGRRRDVVAAWDWGSTSVRLTICPLPTGDDEDIFEAEVLFNRNSLPTQDGTRYEKGSFSGFINISGRGEVYTGDEIGPSTTQVSAKFFLGDGFSDTRGGIATGTTFSEVNAALAEVNVLRQQILERQGDPDFMRRGNLGVKQILTAVLLRLESECHRKNKPLRVVDIGLSVPAHWTLREHERYRELIEEVLSNDSQHGSTPTMLTSRSFNLDDINDHIHFHTEAEAMAHFLCSDEDIANKTLGRNVSQYVLFIDFGGSSTNICLFFVRRRAGRTALFKAGNSIGMVGGSSMLETSVGNFCVDHTNFGGNQPTSSEHTSLLRNEFLRAFRWRLIADGLRNPFREESASTFEAMYQKDMDLSIDRPENYPSTSLRFHVTIPAANLNQMFHQAFFLPLYQACEGIKGLKKTLETAPKGTRGRIVVSGGGAKNQSVKHYLFTATNEIFESMSPPPIIFLDCLPETPWESFNTAKGAAIATAKANLSVASYITKGAAFGIQVQRGPGLKSEAEWDNEASVILGKTFGLIGNSKICISDSD</sequence>
<name>A0ABQ9QIH2_9PEZI</name>